<dbReference type="Proteomes" id="UP001176521">
    <property type="component" value="Unassembled WGS sequence"/>
</dbReference>
<evidence type="ECO:0000313" key="3">
    <source>
        <dbReference type="Proteomes" id="UP001176521"/>
    </source>
</evidence>
<proteinExistence type="predicted"/>
<dbReference type="AlphaFoldDB" id="A0AAN6JRS6"/>
<organism evidence="2 3">
    <name type="scientific">Tilletia horrida</name>
    <dbReference type="NCBI Taxonomy" id="155126"/>
    <lineage>
        <taxon>Eukaryota</taxon>
        <taxon>Fungi</taxon>
        <taxon>Dikarya</taxon>
        <taxon>Basidiomycota</taxon>
        <taxon>Ustilaginomycotina</taxon>
        <taxon>Exobasidiomycetes</taxon>
        <taxon>Tilletiales</taxon>
        <taxon>Tilletiaceae</taxon>
        <taxon>Tilletia</taxon>
    </lineage>
</organism>
<evidence type="ECO:0000256" key="1">
    <source>
        <dbReference type="SAM" id="MobiDB-lite"/>
    </source>
</evidence>
<sequence>MDTLAGLGRWAYPLPATRAHFDLPNILLLLLPLPLHLLSIHLLLRHPRSPLANALRTGLVLPCTFLASVRAGFGGILPPFEFGPNPGGKDAPSWLAYTVGGVRTEGGWQHFNVAIGIYGAYSIMKALEWGLATQPPRLRPELLDLVRATEGKGKSVGPDHLPRFYPGTRIPLGVDLLTNMRGIGWEWGLPYSAGERPSVQPARGSEAARKMQAQRAALIRSRLWLALRLFLFVDALDSLLKVPALFGPRANIGGPTALGGAATEGLRYEELPSWAAAMLTLMAGLVIPTSMQATYSLLSALALLPAHFFPDSKLVWATNYADPAYWGVPLLRSPHTSKDLRTLWGTDWHALFRAPFLAVAYRPVNNALKAIGLGADVPPSKKPTANGNSANGNGHDQSHSKDAAEAKTKESGAGFWRGHPGKQLRRASSVLAVFFLSGLMHEAGQLAMARTPAERDLWRFIGRGEPVLLYAPPSASGALKLAYVDRGGRALAFFVMQGLACIVEDVVEMVLKGRRGRKGQGSGAFGPLEAGLRSLWVAGWIFGWGHYVGKSWYRMGIAQGAVSLRATGALVQLLLRATRSR</sequence>
<reference evidence="2" key="1">
    <citation type="journal article" date="2023" name="PhytoFront">
        <title>Draft Genome Resources of Seven Strains of Tilletia horrida, Causal Agent of Kernel Smut of Rice.</title>
        <authorList>
            <person name="Khanal S."/>
            <person name="Antony Babu S."/>
            <person name="Zhou X.G."/>
        </authorList>
    </citation>
    <scope>NUCLEOTIDE SEQUENCE</scope>
    <source>
        <strain evidence="2">TX3</strain>
    </source>
</reference>
<dbReference type="GO" id="GO:0008374">
    <property type="term" value="F:O-acyltransferase activity"/>
    <property type="evidence" value="ECO:0007669"/>
    <property type="project" value="InterPro"/>
</dbReference>
<dbReference type="PANTHER" id="PTHR31595:SF57">
    <property type="entry name" value="OS04G0481900 PROTEIN"/>
    <property type="match status" value="1"/>
</dbReference>
<feature type="region of interest" description="Disordered" evidence="1">
    <location>
        <begin position="378"/>
        <end position="420"/>
    </location>
</feature>
<feature type="compositionally biased region" description="Polar residues" evidence="1">
    <location>
        <begin position="383"/>
        <end position="395"/>
    </location>
</feature>
<evidence type="ECO:0000313" key="2">
    <source>
        <dbReference type="EMBL" id="KAK0533753.1"/>
    </source>
</evidence>
<dbReference type="GO" id="GO:0006629">
    <property type="term" value="P:lipid metabolic process"/>
    <property type="evidence" value="ECO:0007669"/>
    <property type="project" value="InterPro"/>
</dbReference>
<dbReference type="InterPro" id="IPR044851">
    <property type="entry name" value="Wax_synthase"/>
</dbReference>
<dbReference type="EMBL" id="JAPDMQ010000131">
    <property type="protein sequence ID" value="KAK0533753.1"/>
    <property type="molecule type" value="Genomic_DNA"/>
</dbReference>
<name>A0AAN6JRS6_9BASI</name>
<dbReference type="PANTHER" id="PTHR31595">
    <property type="entry name" value="LONG-CHAIN-ALCOHOL O-FATTY-ACYLTRANSFERASE 3-RELATED"/>
    <property type="match status" value="1"/>
</dbReference>
<gene>
    <name evidence="2" type="ORF">OC842_002872</name>
</gene>
<accession>A0AAN6JRS6</accession>
<keyword evidence="3" id="KW-1185">Reference proteome</keyword>
<protein>
    <recommendedName>
        <fullName evidence="4">Wax synthase domain-containing protein</fullName>
    </recommendedName>
</protein>
<feature type="compositionally biased region" description="Basic and acidic residues" evidence="1">
    <location>
        <begin position="396"/>
        <end position="410"/>
    </location>
</feature>
<comment type="caution">
    <text evidence="2">The sequence shown here is derived from an EMBL/GenBank/DDBJ whole genome shotgun (WGS) entry which is preliminary data.</text>
</comment>
<evidence type="ECO:0008006" key="4">
    <source>
        <dbReference type="Google" id="ProtNLM"/>
    </source>
</evidence>